<reference evidence="1" key="1">
    <citation type="submission" date="2021-03" db="EMBL/GenBank/DDBJ databases">
        <title>Evolutionary priming and transition to the ectomycorrhizal habit in an iconic lineage of mushroom-forming fungi: is preadaptation a requirement?</title>
        <authorList>
            <consortium name="DOE Joint Genome Institute"/>
            <person name="Looney B.P."/>
            <person name="Miyauchi S."/>
            <person name="Morin E."/>
            <person name="Drula E."/>
            <person name="Courty P.E."/>
            <person name="Chicoki N."/>
            <person name="Fauchery L."/>
            <person name="Kohler A."/>
            <person name="Kuo A."/>
            <person name="LaButti K."/>
            <person name="Pangilinan J."/>
            <person name="Lipzen A."/>
            <person name="Riley R."/>
            <person name="Andreopoulos W."/>
            <person name="He G."/>
            <person name="Johnson J."/>
            <person name="Barry K.W."/>
            <person name="Grigoriev I.V."/>
            <person name="Nagy L."/>
            <person name="Hibbett D."/>
            <person name="Henrissat B."/>
            <person name="Matheny P.B."/>
            <person name="Labbe J."/>
            <person name="Martin A.F."/>
        </authorList>
    </citation>
    <scope>NUCLEOTIDE SEQUENCE</scope>
    <source>
        <strain evidence="1">BPL698</strain>
    </source>
</reference>
<keyword evidence="2" id="KW-1185">Reference proteome</keyword>
<gene>
    <name evidence="1" type="ORF">F5148DRAFT_1294337</name>
</gene>
<protein>
    <submittedName>
        <fullName evidence="1">Uncharacterized protein</fullName>
    </submittedName>
</protein>
<dbReference type="Proteomes" id="UP001207468">
    <property type="component" value="Unassembled WGS sequence"/>
</dbReference>
<proteinExistence type="predicted"/>
<comment type="caution">
    <text evidence="1">The sequence shown here is derived from an EMBL/GenBank/DDBJ whole genome shotgun (WGS) entry which is preliminary data.</text>
</comment>
<organism evidence="1 2">
    <name type="scientific">Russula earlei</name>
    <dbReference type="NCBI Taxonomy" id="71964"/>
    <lineage>
        <taxon>Eukaryota</taxon>
        <taxon>Fungi</taxon>
        <taxon>Dikarya</taxon>
        <taxon>Basidiomycota</taxon>
        <taxon>Agaricomycotina</taxon>
        <taxon>Agaricomycetes</taxon>
        <taxon>Russulales</taxon>
        <taxon>Russulaceae</taxon>
        <taxon>Russula</taxon>
    </lineage>
</organism>
<name>A0ACC0TT57_9AGAM</name>
<accession>A0ACC0TT57</accession>
<evidence type="ECO:0000313" key="2">
    <source>
        <dbReference type="Proteomes" id="UP001207468"/>
    </source>
</evidence>
<dbReference type="EMBL" id="JAGFNK010000925">
    <property type="protein sequence ID" value="KAI9437115.1"/>
    <property type="molecule type" value="Genomic_DNA"/>
</dbReference>
<sequence>MSGTPPTSPQQSQAAACQAEHASCTLGSPEQRRTPASTSTARQPVHFQGQVYNHLPANLAAQLAALRPMPAPPQCRGQPSLLAPPPIITRSHSAAPGSGSGSGPGSCSVAASASVYESCSGSVSTPDFATNPPFPYPIRQYQHLPANLAAQLAAIPPPQQRLNQLTFLLTTLTPSGPPSMLGFPVNVAPAPAPAPTPPPAPAPAPPTPSPPSSPVPSPPLSPSSAPSPPPSPSSAPSPPPSPSSAPPSPLPYPHAQVYPEDPLPHPDMGQPQLPPQVPIA</sequence>
<evidence type="ECO:0000313" key="1">
    <source>
        <dbReference type="EMBL" id="KAI9437115.1"/>
    </source>
</evidence>